<dbReference type="Gene3D" id="3.40.50.620">
    <property type="entry name" value="HUPs"/>
    <property type="match status" value="1"/>
</dbReference>
<dbReference type="WBParaSite" id="GPUH_0001291901-mRNA-1">
    <property type="protein sequence ID" value="GPUH_0001291901-mRNA-1"/>
    <property type="gene ID" value="GPUH_0001291901"/>
</dbReference>
<reference evidence="4" key="1">
    <citation type="submission" date="2016-06" db="UniProtKB">
        <authorList>
            <consortium name="WormBaseParasite"/>
        </authorList>
    </citation>
    <scope>IDENTIFICATION</scope>
</reference>
<accession>A0A183DW14</accession>
<dbReference type="GO" id="GO:0000719">
    <property type="term" value="P:photoreactive repair"/>
    <property type="evidence" value="ECO:0007669"/>
    <property type="project" value="TreeGrafter"/>
</dbReference>
<evidence type="ECO:0000259" key="3">
    <source>
        <dbReference type="PROSITE" id="PS51645"/>
    </source>
</evidence>
<keyword evidence="2" id="KW-0732">Signal</keyword>
<dbReference type="InterPro" id="IPR006050">
    <property type="entry name" value="DNA_photolyase_N"/>
</dbReference>
<dbReference type="InterPro" id="IPR014729">
    <property type="entry name" value="Rossmann-like_a/b/a_fold"/>
</dbReference>
<dbReference type="Gene3D" id="1.25.40.80">
    <property type="match status" value="1"/>
</dbReference>
<feature type="domain" description="Photolyase/cryptochrome alpha/beta" evidence="3">
    <location>
        <begin position="1"/>
        <end position="89"/>
    </location>
</feature>
<dbReference type="PANTHER" id="PTHR10211:SF0">
    <property type="entry name" value="DEOXYRIBODIPYRIMIDINE PHOTO-LYASE"/>
    <property type="match status" value="1"/>
</dbReference>
<sequence>LAQRKFLLEGLICLRNALVTLGAPLLAIKAVDEQKAVDIALKLSEQACEVVTDAAYLRQDRTFEENLNEKLIVKRRRLTRVEGNVCVPVTVLCAKPAFNATTIRKVAWHLLEKLRLEKWDDTPNIHCETGSALLGGEDAAQKVLQEFIASRLNSYDQGRPLCDTLQCMNIDMELSKAADACKTSSALLGGEDAALKVLQEFIASRLNSYDQGRNVPIGENQSFLSAYIHFGMLNPVDIVTEVQRSSVRKAAKDAFLEELVIRRELAHNFVYYYKDTYDTFDCLPDWAKKTMDEHRHDKRKHIYTYRELEEGRTHDPYWNAAQFELVYTHRNRPVFGKLRYMCAEGIQRKFRKHIDEYVRKNYERAGRELMPSNLLSKEKKDEVGEALGPKAKRARKSAPRRGLKT</sequence>
<dbReference type="Pfam" id="PF00875">
    <property type="entry name" value="DNA_photolyase"/>
    <property type="match status" value="1"/>
</dbReference>
<evidence type="ECO:0000313" key="4">
    <source>
        <dbReference type="WBParaSite" id="GPUH_0001291901-mRNA-1"/>
    </source>
</evidence>
<evidence type="ECO:0000256" key="2">
    <source>
        <dbReference type="SAM" id="SignalP"/>
    </source>
</evidence>
<dbReference type="SUPFAM" id="SSF52425">
    <property type="entry name" value="Cryptochrome/photolyase, N-terminal domain"/>
    <property type="match status" value="1"/>
</dbReference>
<dbReference type="InterPro" id="IPR032673">
    <property type="entry name" value="DNA_photolyase_2_CS"/>
</dbReference>
<dbReference type="InterPro" id="IPR036134">
    <property type="entry name" value="Crypto/Photolyase_FAD-like_sf"/>
</dbReference>
<protein>
    <submittedName>
        <fullName evidence="4">Photolyase/cryptochrome alpha/beta domain-containing protein</fullName>
    </submittedName>
</protein>
<dbReference type="PANTHER" id="PTHR10211">
    <property type="entry name" value="DEOXYRIBODIPYRIMIDINE PHOTOLYASE"/>
    <property type="match status" value="1"/>
</dbReference>
<feature type="signal peptide" evidence="2">
    <location>
        <begin position="1"/>
        <end position="22"/>
    </location>
</feature>
<dbReference type="GO" id="GO:0003904">
    <property type="term" value="F:deoxyribodipyrimidine photo-lyase activity"/>
    <property type="evidence" value="ECO:0007669"/>
    <property type="project" value="TreeGrafter"/>
</dbReference>
<dbReference type="AlphaFoldDB" id="A0A183DW14"/>
<organism evidence="4">
    <name type="scientific">Gongylonema pulchrum</name>
    <dbReference type="NCBI Taxonomy" id="637853"/>
    <lineage>
        <taxon>Eukaryota</taxon>
        <taxon>Metazoa</taxon>
        <taxon>Ecdysozoa</taxon>
        <taxon>Nematoda</taxon>
        <taxon>Chromadorea</taxon>
        <taxon>Rhabditida</taxon>
        <taxon>Spirurina</taxon>
        <taxon>Spiruromorpha</taxon>
        <taxon>Spiruroidea</taxon>
        <taxon>Gongylonematidae</taxon>
        <taxon>Gongylonema</taxon>
    </lineage>
</organism>
<feature type="compositionally biased region" description="Basic residues" evidence="1">
    <location>
        <begin position="390"/>
        <end position="405"/>
    </location>
</feature>
<feature type="region of interest" description="Disordered" evidence="1">
    <location>
        <begin position="370"/>
        <end position="405"/>
    </location>
</feature>
<dbReference type="PROSITE" id="PS51645">
    <property type="entry name" value="PHR_CRY_ALPHA_BETA"/>
    <property type="match status" value="1"/>
</dbReference>
<evidence type="ECO:0000256" key="1">
    <source>
        <dbReference type="SAM" id="MobiDB-lite"/>
    </source>
</evidence>
<dbReference type="SUPFAM" id="SSF48173">
    <property type="entry name" value="Cryptochrome/photolyase FAD-binding domain"/>
    <property type="match status" value="1"/>
</dbReference>
<dbReference type="Gene3D" id="1.10.579.10">
    <property type="entry name" value="DNA Cyclobutane Dipyrimidine Photolyase, subunit A, domain 3"/>
    <property type="match status" value="1"/>
</dbReference>
<dbReference type="InterPro" id="IPR036155">
    <property type="entry name" value="Crypto/Photolyase_N_sf"/>
</dbReference>
<dbReference type="InterPro" id="IPR052219">
    <property type="entry name" value="Photolyase_Class-2"/>
</dbReference>
<feature type="chain" id="PRO_5008148468" evidence="2">
    <location>
        <begin position="23"/>
        <end position="405"/>
    </location>
</feature>
<name>A0A183DW14_9BILA</name>
<dbReference type="PROSITE" id="PS01083">
    <property type="entry name" value="DNA_PHOTOLYASES_2_1"/>
    <property type="match status" value="1"/>
</dbReference>
<proteinExistence type="predicted"/>